<dbReference type="EMBL" id="QSGO01000003">
    <property type="protein sequence ID" value="RHB37136.1"/>
    <property type="molecule type" value="Genomic_DNA"/>
</dbReference>
<accession>A0A413VU17</accession>
<organism evidence="2 3">
    <name type="scientific">Bacteroides nordii</name>
    <dbReference type="NCBI Taxonomy" id="291645"/>
    <lineage>
        <taxon>Bacteria</taxon>
        <taxon>Pseudomonadati</taxon>
        <taxon>Bacteroidota</taxon>
        <taxon>Bacteroidia</taxon>
        <taxon>Bacteroidales</taxon>
        <taxon>Bacteroidaceae</taxon>
        <taxon>Bacteroides</taxon>
    </lineage>
</organism>
<dbReference type="SUPFAM" id="SSF56935">
    <property type="entry name" value="Porins"/>
    <property type="match status" value="1"/>
</dbReference>
<evidence type="ECO:0000313" key="3">
    <source>
        <dbReference type="Proteomes" id="UP000284379"/>
    </source>
</evidence>
<dbReference type="RefSeq" id="WP_122201094.1">
    <property type="nucleotide sequence ID" value="NZ_CABJFV010000003.1"/>
</dbReference>
<reference evidence="2 3" key="1">
    <citation type="submission" date="2018-08" db="EMBL/GenBank/DDBJ databases">
        <title>A genome reference for cultivated species of the human gut microbiota.</title>
        <authorList>
            <person name="Zou Y."/>
            <person name="Xue W."/>
            <person name="Luo G."/>
        </authorList>
    </citation>
    <scope>NUCLEOTIDE SEQUENCE [LARGE SCALE GENOMIC DNA]</scope>
    <source>
        <strain evidence="2 3">AM40-30BH</strain>
    </source>
</reference>
<dbReference type="InterPro" id="IPR010870">
    <property type="entry name" value="Porin_O/P"/>
</dbReference>
<keyword evidence="1" id="KW-0732">Signal</keyword>
<feature type="signal peptide" evidence="1">
    <location>
        <begin position="1"/>
        <end position="19"/>
    </location>
</feature>
<dbReference type="Pfam" id="PF07396">
    <property type="entry name" value="Porin_O_P"/>
    <property type="match status" value="1"/>
</dbReference>
<dbReference type="Gene3D" id="2.40.160.10">
    <property type="entry name" value="Porin"/>
    <property type="match status" value="1"/>
</dbReference>
<dbReference type="AlphaFoldDB" id="A0A413VU17"/>
<protein>
    <submittedName>
        <fullName evidence="2">Porin</fullName>
    </submittedName>
</protein>
<dbReference type="Proteomes" id="UP000284379">
    <property type="component" value="Unassembled WGS sequence"/>
</dbReference>
<sequence>MRKLTTAIAGLLLAMMAFGQVNEEVVDGKKLNKEKMELHDYLPAIHGTVRAKYEYQTVTNESRFQVRNARFSLTGNVLPIVAYKAEIDLSDQGTIRMLDAYTRIFPVKHLDFTIGQMRVPFTIDAHRSPHQQYFANRSFIAKQVGDVRDVGATLAYTRKNAALPFILEGGLFNGSGLTNQKEWQKTLNYSLKGQLWFAKGWNLTLSTQMIKPEAIRINMYDIGIYYETDKFHIEAEYLYKKYGHSSFDDVHAVNSFVNYDLPLHKFFHKMSFLVRYDMMNDHSNGLGMDETTRRLPITDYARKRLTGGLTFSFSKAFVADIRLNYEKYFYKKGGIPKDSEQDKLVIEFMTRF</sequence>
<dbReference type="InterPro" id="IPR023614">
    <property type="entry name" value="Porin_dom_sf"/>
</dbReference>
<evidence type="ECO:0000256" key="1">
    <source>
        <dbReference type="SAM" id="SignalP"/>
    </source>
</evidence>
<evidence type="ECO:0000313" key="2">
    <source>
        <dbReference type="EMBL" id="RHB37136.1"/>
    </source>
</evidence>
<gene>
    <name evidence="2" type="ORF">DW888_06220</name>
</gene>
<proteinExistence type="predicted"/>
<comment type="caution">
    <text evidence="2">The sequence shown here is derived from an EMBL/GenBank/DDBJ whole genome shotgun (WGS) entry which is preliminary data.</text>
</comment>
<name>A0A413VU17_9BACE</name>
<feature type="chain" id="PRO_5019056979" evidence="1">
    <location>
        <begin position="20"/>
        <end position="352"/>
    </location>
</feature>